<protein>
    <submittedName>
        <fullName evidence="1">Uncharacterized protein</fullName>
    </submittedName>
</protein>
<comment type="caution">
    <text evidence="1">The sequence shown here is derived from an EMBL/GenBank/DDBJ whole genome shotgun (WGS) entry which is preliminary data.</text>
</comment>
<proteinExistence type="predicted"/>
<dbReference type="EMBL" id="VOSM01000006">
    <property type="protein sequence ID" value="TXD36147.1"/>
    <property type="molecule type" value="Genomic_DNA"/>
</dbReference>
<name>A0A5C6XBN3_9DELT</name>
<keyword evidence="2" id="KW-1185">Reference proteome</keyword>
<dbReference type="RefSeq" id="WP_146981983.1">
    <property type="nucleotide sequence ID" value="NZ_VOSM01000006.1"/>
</dbReference>
<reference evidence="1 2" key="1">
    <citation type="submission" date="2019-08" db="EMBL/GenBank/DDBJ databases">
        <title>Bradymonadales sp. TMQ4.</title>
        <authorList>
            <person name="Liang Q."/>
        </authorList>
    </citation>
    <scope>NUCLEOTIDE SEQUENCE [LARGE SCALE GENOMIC DNA]</scope>
    <source>
        <strain evidence="1 2">TMQ4</strain>
    </source>
</reference>
<evidence type="ECO:0000313" key="2">
    <source>
        <dbReference type="Proteomes" id="UP000321412"/>
    </source>
</evidence>
<dbReference type="AlphaFoldDB" id="A0A5C6XBN3"/>
<dbReference type="Proteomes" id="UP000321412">
    <property type="component" value="Unassembled WGS sequence"/>
</dbReference>
<sequence>MTKVPLVVALTLVALVVAFGTGAGSPDYHSQCPLLVTDMELLEVSVAGEPVEDMTPYEEVELRVAASSSSRTFLHVKDLEVGEEGLIEFVPEVTVGGEFR</sequence>
<organism evidence="1 2">
    <name type="scientific">Lujinxingia vulgaris</name>
    <dbReference type="NCBI Taxonomy" id="2600176"/>
    <lineage>
        <taxon>Bacteria</taxon>
        <taxon>Deltaproteobacteria</taxon>
        <taxon>Bradymonadales</taxon>
        <taxon>Lujinxingiaceae</taxon>
        <taxon>Lujinxingia</taxon>
    </lineage>
</organism>
<accession>A0A5C6XBN3</accession>
<gene>
    <name evidence="1" type="ORF">FRC98_13575</name>
</gene>
<evidence type="ECO:0000313" key="1">
    <source>
        <dbReference type="EMBL" id="TXD36147.1"/>
    </source>
</evidence>